<dbReference type="GO" id="GO:0005576">
    <property type="term" value="C:extracellular region"/>
    <property type="evidence" value="ECO:0007669"/>
    <property type="project" value="UniProtKB-SubCell"/>
</dbReference>
<dbReference type="Pfam" id="PF20147">
    <property type="entry name" value="Crinkler"/>
    <property type="match status" value="1"/>
</dbReference>
<dbReference type="InterPro" id="IPR045379">
    <property type="entry name" value="Crinkler_N"/>
</dbReference>
<evidence type="ECO:0000313" key="5">
    <source>
        <dbReference type="EMBL" id="KAJ3132156.1"/>
    </source>
</evidence>
<evidence type="ECO:0000256" key="2">
    <source>
        <dbReference type="ARBA" id="ARBA00004613"/>
    </source>
</evidence>
<organism evidence="5 6">
    <name type="scientific">Physocladia obscura</name>
    <dbReference type="NCBI Taxonomy" id="109957"/>
    <lineage>
        <taxon>Eukaryota</taxon>
        <taxon>Fungi</taxon>
        <taxon>Fungi incertae sedis</taxon>
        <taxon>Chytridiomycota</taxon>
        <taxon>Chytridiomycota incertae sedis</taxon>
        <taxon>Chytridiomycetes</taxon>
        <taxon>Chytridiales</taxon>
        <taxon>Chytriomycetaceae</taxon>
        <taxon>Physocladia</taxon>
    </lineage>
</organism>
<protein>
    <recommendedName>
        <fullName evidence="4">Crinkler effector protein N-terminal domain-containing protein</fullName>
    </recommendedName>
</protein>
<keyword evidence="3" id="KW-0964">Secreted</keyword>
<dbReference type="GO" id="GO:0043657">
    <property type="term" value="C:host cell"/>
    <property type="evidence" value="ECO:0007669"/>
    <property type="project" value="UniProtKB-SubCell"/>
</dbReference>
<dbReference type="Proteomes" id="UP001211907">
    <property type="component" value="Unassembled WGS sequence"/>
</dbReference>
<dbReference type="AlphaFoldDB" id="A0AAD5T8E8"/>
<name>A0AAD5T8E8_9FUNG</name>
<sequence>MVKGKRKRSSTSKTRTATATIFCVLANDPNSTGFSVRINTESTTVDNLKKAIRTEKPNVLKGLDADQLTLVRIGKADVGGLNVDELERSPEALDLATYGKRPETITADTAAFQSALGSCLTSENLFSKVTNSAKKLSFFVDSLPQDLYHVLLSVDNFADQEVFQNCEKILRTVPYTVLTQCRENFLKFESCEFKYNGKSIVLFNSNPSLLLTDISNSIDIAKTAYVQDILKVSTTAVVLGSSGSGKTRTILEILATTAGFYFSTRQEAPVKLGSTDMQEMFKKLSEKLIPQDYKENEKYATRYYYCLLAARFFMASHIWPEFKNINAHNWLLIQLDPEGFCNGDVFDKLALQFRHMDPNNLQSYLKTQLNRWTNAT</sequence>
<dbReference type="EMBL" id="JADGJH010000262">
    <property type="protein sequence ID" value="KAJ3132156.1"/>
    <property type="molecule type" value="Genomic_DNA"/>
</dbReference>
<proteinExistence type="predicted"/>
<evidence type="ECO:0000313" key="6">
    <source>
        <dbReference type="Proteomes" id="UP001211907"/>
    </source>
</evidence>
<keyword evidence="6" id="KW-1185">Reference proteome</keyword>
<comment type="caution">
    <text evidence="5">The sequence shown here is derived from an EMBL/GenBank/DDBJ whole genome shotgun (WGS) entry which is preliminary data.</text>
</comment>
<evidence type="ECO:0000256" key="1">
    <source>
        <dbReference type="ARBA" id="ARBA00004340"/>
    </source>
</evidence>
<evidence type="ECO:0000256" key="3">
    <source>
        <dbReference type="ARBA" id="ARBA00022525"/>
    </source>
</evidence>
<gene>
    <name evidence="5" type="ORF">HK100_005624</name>
</gene>
<reference evidence="5" key="1">
    <citation type="submission" date="2020-05" db="EMBL/GenBank/DDBJ databases">
        <title>Phylogenomic resolution of chytrid fungi.</title>
        <authorList>
            <person name="Stajich J.E."/>
            <person name="Amses K."/>
            <person name="Simmons R."/>
            <person name="Seto K."/>
            <person name="Myers J."/>
            <person name="Bonds A."/>
            <person name="Quandt C.A."/>
            <person name="Barry K."/>
            <person name="Liu P."/>
            <person name="Grigoriev I."/>
            <person name="Longcore J.E."/>
            <person name="James T.Y."/>
        </authorList>
    </citation>
    <scope>NUCLEOTIDE SEQUENCE</scope>
    <source>
        <strain evidence="5">JEL0513</strain>
    </source>
</reference>
<evidence type="ECO:0000259" key="4">
    <source>
        <dbReference type="Pfam" id="PF20147"/>
    </source>
</evidence>
<accession>A0AAD5T8E8</accession>
<feature type="domain" description="Crinkler effector protein N-terminal" evidence="4">
    <location>
        <begin position="20"/>
        <end position="74"/>
    </location>
</feature>
<comment type="subcellular location">
    <subcellularLocation>
        <location evidence="1">Host cell</location>
    </subcellularLocation>
    <subcellularLocation>
        <location evidence="2">Secreted</location>
    </subcellularLocation>
</comment>